<gene>
    <name evidence="4" type="ORF">PTTT1_LOCUS7247</name>
</gene>
<name>A0A8J9X154_PHATR</name>
<feature type="domain" description="RRM" evidence="3">
    <location>
        <begin position="24"/>
        <end position="103"/>
    </location>
</feature>
<protein>
    <recommendedName>
        <fullName evidence="3">RRM domain-containing protein</fullName>
    </recommendedName>
</protein>
<feature type="non-terminal residue" evidence="4">
    <location>
        <position position="1"/>
    </location>
</feature>
<dbReference type="Pfam" id="PF00076">
    <property type="entry name" value="RRM_1"/>
    <property type="match status" value="1"/>
</dbReference>
<dbReference type="Proteomes" id="UP000836788">
    <property type="component" value="Chromosome 10"/>
</dbReference>
<evidence type="ECO:0000259" key="3">
    <source>
        <dbReference type="PROSITE" id="PS50102"/>
    </source>
</evidence>
<accession>A0A8J9X154</accession>
<dbReference type="AlphaFoldDB" id="A0A8J9X154"/>
<dbReference type="Gene3D" id="3.30.70.330">
    <property type="match status" value="1"/>
</dbReference>
<organism evidence="4">
    <name type="scientific">Phaeodactylum tricornutum</name>
    <name type="common">Diatom</name>
    <dbReference type="NCBI Taxonomy" id="2850"/>
    <lineage>
        <taxon>Eukaryota</taxon>
        <taxon>Sar</taxon>
        <taxon>Stramenopiles</taxon>
        <taxon>Ochrophyta</taxon>
        <taxon>Bacillariophyta</taxon>
        <taxon>Bacillariophyceae</taxon>
        <taxon>Bacillariophycidae</taxon>
        <taxon>Naviculales</taxon>
        <taxon>Phaeodactylaceae</taxon>
        <taxon>Phaeodactylum</taxon>
    </lineage>
</organism>
<dbReference type="PANTHER" id="PTHR47640:SF11">
    <property type="entry name" value="RNA-BINDING PROTEIN 42"/>
    <property type="match status" value="1"/>
</dbReference>
<evidence type="ECO:0000256" key="2">
    <source>
        <dbReference type="PROSITE-ProRule" id="PRU00176"/>
    </source>
</evidence>
<evidence type="ECO:0000256" key="1">
    <source>
        <dbReference type="ARBA" id="ARBA00022884"/>
    </source>
</evidence>
<dbReference type="GO" id="GO:0003729">
    <property type="term" value="F:mRNA binding"/>
    <property type="evidence" value="ECO:0007669"/>
    <property type="project" value="InterPro"/>
</dbReference>
<dbReference type="SMART" id="SM00360">
    <property type="entry name" value="RRM"/>
    <property type="match status" value="1"/>
</dbReference>
<proteinExistence type="predicted"/>
<dbReference type="PANTHER" id="PTHR47640">
    <property type="entry name" value="TRNA SELENOCYSTEINE 1-ASSOCIATED PROTEIN 1-RELATED-RELATED"/>
    <property type="match status" value="1"/>
</dbReference>
<dbReference type="InterPro" id="IPR000504">
    <property type="entry name" value="RRM_dom"/>
</dbReference>
<dbReference type="EMBL" id="OU594951">
    <property type="protein sequence ID" value="CAG9278538.1"/>
    <property type="molecule type" value="Genomic_DNA"/>
</dbReference>
<dbReference type="InterPro" id="IPR035979">
    <property type="entry name" value="RBD_domain_sf"/>
</dbReference>
<dbReference type="InterPro" id="IPR050825">
    <property type="entry name" value="RBM42_RBP45_47-like"/>
</dbReference>
<reference evidence="4" key="1">
    <citation type="submission" date="2022-02" db="EMBL/GenBank/DDBJ databases">
        <authorList>
            <person name="Giguere J D."/>
        </authorList>
    </citation>
    <scope>NUCLEOTIDE SEQUENCE</scope>
    <source>
        <strain evidence="4">CCAP 1055/1</strain>
    </source>
</reference>
<dbReference type="PROSITE" id="PS50102">
    <property type="entry name" value="RRM"/>
    <property type="match status" value="1"/>
</dbReference>
<sequence length="117" mass="13566">PHVRSAAGKTWIDSSLDDWPQNDFRIFVGNMGNDVTDQQLYDHFVSKYPSLLRTKVVRDAKTSESKGYGFVSLGDALECAKAIREMDQTWLGSRPIRLKRSNWKDREASKRIYKTRR</sequence>
<evidence type="ECO:0000313" key="4">
    <source>
        <dbReference type="EMBL" id="CAG9278538.1"/>
    </source>
</evidence>
<dbReference type="SUPFAM" id="SSF54928">
    <property type="entry name" value="RNA-binding domain, RBD"/>
    <property type="match status" value="1"/>
</dbReference>
<dbReference type="InterPro" id="IPR012677">
    <property type="entry name" value="Nucleotide-bd_a/b_plait_sf"/>
</dbReference>
<keyword evidence="1 2" id="KW-0694">RNA-binding</keyword>